<name>A0A1I0IYV6_9BACT</name>
<dbReference type="EMBL" id="FOHS01000006">
    <property type="protein sequence ID" value="SEU01808.1"/>
    <property type="molecule type" value="Genomic_DNA"/>
</dbReference>
<protein>
    <submittedName>
        <fullName evidence="2">Uncharacterized protein</fullName>
    </submittedName>
</protein>
<keyword evidence="1" id="KW-0732">Signal</keyword>
<accession>A0A1I0IYV6</accession>
<keyword evidence="3" id="KW-1185">Reference proteome</keyword>
<sequence length="162" mass="17995">MPAKSLLLGLLLIGSVQASAQVVTDGPRATAARDSLLQAATSFRARLEAQTGRIKTQAPRAGKRRQLLTGYAAEDAKRPLWQIKRIFFFNGNIEEVFTAYTYGTTSMRQRTVNGQLTYLRLDYSTGKLAGAATAQAVEYGEYLPANYLRWKKTQYLLPTTIK</sequence>
<dbReference type="AlphaFoldDB" id="A0A1I0IYV6"/>
<evidence type="ECO:0000313" key="3">
    <source>
        <dbReference type="Proteomes" id="UP000198697"/>
    </source>
</evidence>
<reference evidence="3" key="1">
    <citation type="submission" date="2016-10" db="EMBL/GenBank/DDBJ databases">
        <authorList>
            <person name="Varghese N."/>
            <person name="Submissions S."/>
        </authorList>
    </citation>
    <scope>NUCLEOTIDE SEQUENCE [LARGE SCALE GENOMIC DNA]</scope>
    <source>
        <strain evidence="3">DSM 15310</strain>
    </source>
</reference>
<feature type="chain" id="PRO_5011623389" evidence="1">
    <location>
        <begin position="21"/>
        <end position="162"/>
    </location>
</feature>
<feature type="signal peptide" evidence="1">
    <location>
        <begin position="1"/>
        <end position="20"/>
    </location>
</feature>
<dbReference type="RefSeq" id="WP_092773966.1">
    <property type="nucleotide sequence ID" value="NZ_FOHS01000006.1"/>
</dbReference>
<dbReference type="Proteomes" id="UP000198697">
    <property type="component" value="Unassembled WGS sequence"/>
</dbReference>
<gene>
    <name evidence="2" type="ORF">SAMN04487998_3499</name>
</gene>
<proteinExistence type="predicted"/>
<evidence type="ECO:0000256" key="1">
    <source>
        <dbReference type="SAM" id="SignalP"/>
    </source>
</evidence>
<organism evidence="2 3">
    <name type="scientific">Hymenobacter actinosclerus</name>
    <dbReference type="NCBI Taxonomy" id="82805"/>
    <lineage>
        <taxon>Bacteria</taxon>
        <taxon>Pseudomonadati</taxon>
        <taxon>Bacteroidota</taxon>
        <taxon>Cytophagia</taxon>
        <taxon>Cytophagales</taxon>
        <taxon>Hymenobacteraceae</taxon>
        <taxon>Hymenobacter</taxon>
    </lineage>
</organism>
<evidence type="ECO:0000313" key="2">
    <source>
        <dbReference type="EMBL" id="SEU01808.1"/>
    </source>
</evidence>
<dbReference type="OrthoDB" id="883436at2"/>